<organism evidence="1 2">
    <name type="scientific">Clostridium tetani</name>
    <dbReference type="NCBI Taxonomy" id="1513"/>
    <lineage>
        <taxon>Bacteria</taxon>
        <taxon>Bacillati</taxon>
        <taxon>Bacillota</taxon>
        <taxon>Clostridia</taxon>
        <taxon>Eubacteriales</taxon>
        <taxon>Clostridiaceae</taxon>
        <taxon>Clostridium</taxon>
    </lineage>
</organism>
<evidence type="ECO:0008006" key="3">
    <source>
        <dbReference type="Google" id="ProtNLM"/>
    </source>
</evidence>
<reference evidence="1 2" key="1">
    <citation type="submission" date="2018-06" db="EMBL/GenBank/DDBJ databases">
        <title>Genome conservation of Clostridium tetani.</title>
        <authorList>
            <person name="Bruggemann H."/>
            <person name="Popoff M.R."/>
        </authorList>
    </citation>
    <scope>NUCLEOTIDE SEQUENCE [LARGE SCALE GENOMIC DNA]</scope>
    <source>
        <strain evidence="1 2">63.05</strain>
    </source>
</reference>
<comment type="caution">
    <text evidence="1">The sequence shown here is derived from an EMBL/GenBank/DDBJ whole genome shotgun (WGS) entry which is preliminary data.</text>
</comment>
<accession>A0ABY0EQ32</accession>
<gene>
    <name evidence="1" type="ORF">DP131_06170</name>
</gene>
<dbReference type="RefSeq" id="WP_039262228.1">
    <property type="nucleotide sequence ID" value="NZ_JSWD01000142.1"/>
</dbReference>
<sequence>MSLPKITQENVHIFIPLKASKASKVSQRLAKNYNLSLKDALLEFYNSKTYEDLEQEDTKLWHEGINYLYKELEEEKNL</sequence>
<evidence type="ECO:0000313" key="1">
    <source>
        <dbReference type="EMBL" id="RXI57025.1"/>
    </source>
</evidence>
<name>A0ABY0EQ32_CLOTA</name>
<evidence type="ECO:0000313" key="2">
    <source>
        <dbReference type="Proteomes" id="UP000290273"/>
    </source>
</evidence>
<dbReference type="EMBL" id="QMAU01000026">
    <property type="protein sequence ID" value="RXI57025.1"/>
    <property type="molecule type" value="Genomic_DNA"/>
</dbReference>
<protein>
    <recommendedName>
        <fullName evidence="3">Antitoxin</fullName>
    </recommendedName>
</protein>
<dbReference type="Proteomes" id="UP000290273">
    <property type="component" value="Unassembled WGS sequence"/>
</dbReference>
<proteinExistence type="predicted"/>